<keyword evidence="1" id="KW-0472">Membrane</keyword>
<protein>
    <submittedName>
        <fullName evidence="2">Uncharacterized protein</fullName>
    </submittedName>
</protein>
<dbReference type="EMBL" id="MWAK01000318">
    <property type="protein sequence ID" value="OPZ89870.1"/>
    <property type="molecule type" value="Genomic_DNA"/>
</dbReference>
<keyword evidence="1" id="KW-0812">Transmembrane</keyword>
<proteinExistence type="predicted"/>
<dbReference type="AlphaFoldDB" id="A0A1V5MAC8"/>
<feature type="transmembrane region" description="Helical" evidence="1">
    <location>
        <begin position="164"/>
        <end position="186"/>
    </location>
</feature>
<evidence type="ECO:0000313" key="2">
    <source>
        <dbReference type="EMBL" id="OPZ89870.1"/>
    </source>
</evidence>
<gene>
    <name evidence="2" type="ORF">BWY73_01428</name>
</gene>
<name>A0A1V5MAC8_UNCT6</name>
<reference evidence="2" key="1">
    <citation type="submission" date="2017-02" db="EMBL/GenBank/DDBJ databases">
        <title>Delving into the versatile metabolic prowess of the omnipresent phylum Bacteroidetes.</title>
        <authorList>
            <person name="Nobu M.K."/>
            <person name="Mei R."/>
            <person name="Narihiro T."/>
            <person name="Kuroda K."/>
            <person name="Liu W.-T."/>
        </authorList>
    </citation>
    <scope>NUCLEOTIDE SEQUENCE</scope>
    <source>
        <strain evidence="2">ADurb.Bin417</strain>
    </source>
</reference>
<feature type="transmembrane region" description="Helical" evidence="1">
    <location>
        <begin position="112"/>
        <end position="129"/>
    </location>
</feature>
<sequence>MLYSTLAGVFGRVRVLPGDQENLFLAGPPDLDWEIGRVLGRFRALERPTRYLSDGYLAYRLDPARLAWFQDQVLAGPAAPPNLDFQPRLLLAGLRYWQSFFTPATGRLYRRLVDYTGLLWLLPLLWLAAGRRPGPAGSLFSSGFAGLSLQMLILWAFQVRYAALYQWLGLLSALFMAGLALGSFAGRRLAGFLSSAAAFRWLESAFLLWLGLAWLLFHLQFLSRPALFLLTAGSGFLVGGQFPIGVACLAAGGPEGPPAGRLYAADLLGGWLAALLVGGLLIPAWGLEPVFLFLLALKLASWRGWAFGAAPALTPPAGLR</sequence>
<organism evidence="2">
    <name type="scientific">candidate division TA06 bacterium ADurb.Bin417</name>
    <dbReference type="NCBI Taxonomy" id="1852828"/>
    <lineage>
        <taxon>Bacteria</taxon>
        <taxon>Bacteria division TA06</taxon>
    </lineage>
</organism>
<dbReference type="Proteomes" id="UP000485484">
    <property type="component" value="Unassembled WGS sequence"/>
</dbReference>
<feature type="transmembrane region" description="Helical" evidence="1">
    <location>
        <begin position="198"/>
        <end position="219"/>
    </location>
</feature>
<accession>A0A1V5MAC8</accession>
<evidence type="ECO:0000256" key="1">
    <source>
        <dbReference type="SAM" id="Phobius"/>
    </source>
</evidence>
<feature type="transmembrane region" description="Helical" evidence="1">
    <location>
        <begin position="135"/>
        <end position="157"/>
    </location>
</feature>
<feature type="transmembrane region" description="Helical" evidence="1">
    <location>
        <begin position="272"/>
        <end position="297"/>
    </location>
</feature>
<feature type="transmembrane region" description="Helical" evidence="1">
    <location>
        <begin position="226"/>
        <end position="252"/>
    </location>
</feature>
<comment type="caution">
    <text evidence="2">The sequence shown here is derived from an EMBL/GenBank/DDBJ whole genome shotgun (WGS) entry which is preliminary data.</text>
</comment>
<keyword evidence="1" id="KW-1133">Transmembrane helix</keyword>